<dbReference type="Proteomes" id="UP001317001">
    <property type="component" value="Chromosome"/>
</dbReference>
<dbReference type="SUPFAM" id="SSF55729">
    <property type="entry name" value="Acyl-CoA N-acyltransferases (Nat)"/>
    <property type="match status" value="1"/>
</dbReference>
<dbReference type="Pfam" id="PF13673">
    <property type="entry name" value="Acetyltransf_10"/>
    <property type="match status" value="1"/>
</dbReference>
<keyword evidence="3" id="KW-1185">Reference proteome</keyword>
<accession>A0ABY5NSA6</accession>
<dbReference type="InterPro" id="IPR016181">
    <property type="entry name" value="Acyl_CoA_acyltransferase"/>
</dbReference>
<evidence type="ECO:0000259" key="1">
    <source>
        <dbReference type="PROSITE" id="PS51186"/>
    </source>
</evidence>
<dbReference type="Gene3D" id="3.40.630.30">
    <property type="match status" value="1"/>
</dbReference>
<evidence type="ECO:0000313" key="3">
    <source>
        <dbReference type="Proteomes" id="UP001317001"/>
    </source>
</evidence>
<sequence length="149" mass="17301">MVTFKQIKVDDVVEMRHRVLKIGQPVETCYFEGDLDEGTKHFGAFLNNELVGAVTMMLKNTNTYKVHPVYRLTGLSVLAEKQNNNIGRRLLHFAEEYISRKGTVMIWCFARDYAVPFYKKNGYQLNVQQVVIPHIGSHRIMFKFVSKED</sequence>
<protein>
    <submittedName>
        <fullName evidence="2">GNAT family N-acetyltransferase</fullName>
    </submittedName>
</protein>
<dbReference type="InterPro" id="IPR000182">
    <property type="entry name" value="GNAT_dom"/>
</dbReference>
<proteinExistence type="predicted"/>
<evidence type="ECO:0000313" key="2">
    <source>
        <dbReference type="EMBL" id="UUV21459.1"/>
    </source>
</evidence>
<gene>
    <name evidence="2" type="ORF">NPX36_14235</name>
</gene>
<name>A0ABY5NSA6_9FLAO</name>
<feature type="domain" description="N-acetyltransferase" evidence="1">
    <location>
        <begin position="1"/>
        <end position="146"/>
    </location>
</feature>
<dbReference type="PROSITE" id="PS51186">
    <property type="entry name" value="GNAT"/>
    <property type="match status" value="1"/>
</dbReference>
<dbReference type="RefSeq" id="WP_257499384.1">
    <property type="nucleotide sequence ID" value="NZ_CP102382.1"/>
</dbReference>
<reference evidence="2 3" key="1">
    <citation type="submission" date="2022-08" db="EMBL/GenBank/DDBJ databases">
        <title>Myroides zhujiangensis sp. nov., a novel bacterium isolated from sediment in the Pearl River Estuary.</title>
        <authorList>
            <person name="Cui L."/>
        </authorList>
    </citation>
    <scope>NUCLEOTIDE SEQUENCE [LARGE SCALE GENOMIC DNA]</scope>
    <source>
        <strain evidence="2 3">SCSIO 72103</strain>
    </source>
</reference>
<dbReference type="CDD" id="cd04301">
    <property type="entry name" value="NAT_SF"/>
    <property type="match status" value="1"/>
</dbReference>
<dbReference type="EMBL" id="CP102382">
    <property type="protein sequence ID" value="UUV21459.1"/>
    <property type="molecule type" value="Genomic_DNA"/>
</dbReference>
<organism evidence="2 3">
    <name type="scientific">Paenimyroides aestuarii</name>
    <dbReference type="NCBI Taxonomy" id="2968490"/>
    <lineage>
        <taxon>Bacteria</taxon>
        <taxon>Pseudomonadati</taxon>
        <taxon>Bacteroidota</taxon>
        <taxon>Flavobacteriia</taxon>
        <taxon>Flavobacteriales</taxon>
        <taxon>Flavobacteriaceae</taxon>
        <taxon>Paenimyroides</taxon>
    </lineage>
</organism>